<dbReference type="Proteomes" id="UP000811609">
    <property type="component" value="Chromosome 16"/>
</dbReference>
<reference evidence="1" key="1">
    <citation type="submission" date="2020-12" db="EMBL/GenBank/DDBJ databases">
        <title>WGS assembly of Carya illinoinensis cv. Pawnee.</title>
        <authorList>
            <person name="Platts A."/>
            <person name="Shu S."/>
            <person name="Wright S."/>
            <person name="Barry K."/>
            <person name="Edger P."/>
            <person name="Pires J.C."/>
            <person name="Schmutz J."/>
        </authorList>
    </citation>
    <scope>NUCLEOTIDE SEQUENCE</scope>
    <source>
        <tissue evidence="1">Leaf</tissue>
    </source>
</reference>
<accession>A0A8T1N6R3</accession>
<gene>
    <name evidence="1" type="ORF">CIPAW_16G059400</name>
</gene>
<keyword evidence="2" id="KW-1185">Reference proteome</keyword>
<dbReference type="AlphaFoldDB" id="A0A8T1N6R3"/>
<evidence type="ECO:0000313" key="2">
    <source>
        <dbReference type="Proteomes" id="UP000811609"/>
    </source>
</evidence>
<comment type="caution">
    <text evidence="1">The sequence shown here is derived from an EMBL/GenBank/DDBJ whole genome shotgun (WGS) entry which is preliminary data.</text>
</comment>
<proteinExistence type="predicted"/>
<evidence type="ECO:0000313" key="1">
    <source>
        <dbReference type="EMBL" id="KAG6624920.1"/>
    </source>
</evidence>
<name>A0A8T1N6R3_CARIL</name>
<organism evidence="1 2">
    <name type="scientific">Carya illinoinensis</name>
    <name type="common">Pecan</name>
    <dbReference type="NCBI Taxonomy" id="32201"/>
    <lineage>
        <taxon>Eukaryota</taxon>
        <taxon>Viridiplantae</taxon>
        <taxon>Streptophyta</taxon>
        <taxon>Embryophyta</taxon>
        <taxon>Tracheophyta</taxon>
        <taxon>Spermatophyta</taxon>
        <taxon>Magnoliopsida</taxon>
        <taxon>eudicotyledons</taxon>
        <taxon>Gunneridae</taxon>
        <taxon>Pentapetalae</taxon>
        <taxon>rosids</taxon>
        <taxon>fabids</taxon>
        <taxon>Fagales</taxon>
        <taxon>Juglandaceae</taxon>
        <taxon>Carya</taxon>
    </lineage>
</organism>
<protein>
    <submittedName>
        <fullName evidence="1">Uncharacterized protein</fullName>
    </submittedName>
</protein>
<dbReference type="EMBL" id="CM031824">
    <property type="protein sequence ID" value="KAG6624920.1"/>
    <property type="molecule type" value="Genomic_DNA"/>
</dbReference>
<sequence>MVPLCTGDVQSKVIEGTKVDAMHTTRSLVL</sequence>